<keyword evidence="5" id="KW-1185">Reference proteome</keyword>
<gene>
    <name evidence="4" type="ORF">SAMN05444371_3402</name>
</gene>
<dbReference type="Proteomes" id="UP000184498">
    <property type="component" value="Unassembled WGS sequence"/>
</dbReference>
<feature type="chain" id="PRO_5012409807" evidence="2">
    <location>
        <begin position="22"/>
        <end position="742"/>
    </location>
</feature>
<evidence type="ECO:0000313" key="5">
    <source>
        <dbReference type="Proteomes" id="UP000184498"/>
    </source>
</evidence>
<dbReference type="Gene3D" id="2.60.40.740">
    <property type="match status" value="4"/>
</dbReference>
<sequence>MRKFYLMLVLLLVAMTNAVSAQTSTEQFETESNGSTSFTDNGVIFNIISNVNTYDIQAAYPGTGWNGTSADNRYIDNSGAGNQSAGTSFSIKTTSNLFKVNRFWVYAGAANTTLGVAGTLTITGKLSGVTKFAQTKTTGFTTTTGTANGYTLIDLTNLNGQNYSNIVIDQIQITAGGNFQYLALDAFTWVKDSGIVLGSLSLAPSQTNVSCNGGSNGTATVTASGGTTPYTYSWNTSPVQTTATATGLAAGTYTVTVTDATNATKTQSFTITQPASAVSGTTVVTNVACNGASNGAINLTPAGGTAPYTFNWGGGVTTEDRTGLAAGTYTVVITDANGCTATVNATVTQPASAVSGTTVVTNVACNGASNGAINLTPAGGTAPYTFNWGGGVTTEDRTGLTAGTYTVVITDANGCTATVNATVTQPASAVSGTTVVTNVACNGASNGAINLTPAGGTAPYTFNWGGGVTTEDRTGLTAGTYTVVITDANGCTATVNATVTQPTALTATTSQTNIACNGGSSGIATINVSGGTGPYTYSWSPSGGTAATASGLSAGTYTVTVTDANTCTLSRTFTITQSAPISAPTGATEQTFNSGDNLNALVVNGQNIKWYASATDATNHTNALPTSTLLVTGTTYYATQTIGGCESKTSLAVKATDITLGVINEGKFAKMMIYPNPVNDILRFAGNEKISNVTIFTLEGKKVMEKVINNDKTVNVRNLIQGNYIISIVTEKGVQTTKFIKK</sequence>
<dbReference type="OrthoDB" id="9805017at2"/>
<evidence type="ECO:0000313" key="4">
    <source>
        <dbReference type="EMBL" id="SHK71142.1"/>
    </source>
</evidence>
<dbReference type="NCBIfam" id="TIGR04183">
    <property type="entry name" value="Por_Secre_tail"/>
    <property type="match status" value="1"/>
</dbReference>
<organism evidence="4 5">
    <name type="scientific">Epilithonimonas mollis</name>
    <dbReference type="NCBI Taxonomy" id="216903"/>
    <lineage>
        <taxon>Bacteria</taxon>
        <taxon>Pseudomonadati</taxon>
        <taxon>Bacteroidota</taxon>
        <taxon>Flavobacteriia</taxon>
        <taxon>Flavobacteriales</taxon>
        <taxon>Weeksellaceae</taxon>
        <taxon>Chryseobacterium group</taxon>
        <taxon>Epilithonimonas</taxon>
    </lineage>
</organism>
<dbReference type="InterPro" id="IPR025667">
    <property type="entry name" value="SprB_repeat"/>
</dbReference>
<dbReference type="Pfam" id="PF13573">
    <property type="entry name" value="SprB"/>
    <property type="match status" value="5"/>
</dbReference>
<dbReference type="InterPro" id="IPR043504">
    <property type="entry name" value="Peptidase_S1_PA_chymotrypsin"/>
</dbReference>
<evidence type="ECO:0000256" key="2">
    <source>
        <dbReference type="SAM" id="SignalP"/>
    </source>
</evidence>
<proteinExistence type="predicted"/>
<dbReference type="EMBL" id="FRAM01000006">
    <property type="protein sequence ID" value="SHK71142.1"/>
    <property type="molecule type" value="Genomic_DNA"/>
</dbReference>
<name>A0A1M6UPK3_9FLAO</name>
<evidence type="ECO:0000256" key="1">
    <source>
        <dbReference type="ARBA" id="ARBA00022729"/>
    </source>
</evidence>
<feature type="domain" description="Secretion system C-terminal sorting" evidence="3">
    <location>
        <begin position="673"/>
        <end position="740"/>
    </location>
</feature>
<reference evidence="5" key="1">
    <citation type="submission" date="2016-11" db="EMBL/GenBank/DDBJ databases">
        <authorList>
            <person name="Varghese N."/>
            <person name="Submissions S."/>
        </authorList>
    </citation>
    <scope>NUCLEOTIDE SEQUENCE [LARGE SCALE GENOMIC DNA]</scope>
    <source>
        <strain evidence="5">DSM 18016</strain>
    </source>
</reference>
<accession>A0A1M6UPK3</accession>
<feature type="signal peptide" evidence="2">
    <location>
        <begin position="1"/>
        <end position="21"/>
    </location>
</feature>
<dbReference type="RefSeq" id="WP_139258376.1">
    <property type="nucleotide sequence ID" value="NZ_FRAM01000006.1"/>
</dbReference>
<dbReference type="Pfam" id="PF18962">
    <property type="entry name" value="Por_Secre_tail"/>
    <property type="match status" value="1"/>
</dbReference>
<dbReference type="Gene3D" id="2.40.10.10">
    <property type="entry name" value="Trypsin-like serine proteases"/>
    <property type="match status" value="1"/>
</dbReference>
<dbReference type="AlphaFoldDB" id="A0A1M6UPK3"/>
<dbReference type="STRING" id="216903.SAMN05444371_3402"/>
<protein>
    <submittedName>
        <fullName evidence="4">Por secretion system C-terminal sorting domain-containing protein</fullName>
    </submittedName>
</protein>
<dbReference type="InterPro" id="IPR026444">
    <property type="entry name" value="Secre_tail"/>
</dbReference>
<keyword evidence="1 2" id="KW-0732">Signal</keyword>
<evidence type="ECO:0000259" key="3">
    <source>
        <dbReference type="Pfam" id="PF18962"/>
    </source>
</evidence>